<name>A0A9P6JQN8_9AGAR</name>
<gene>
    <name evidence="2" type="ORF">CPB83DRAFT_264789</name>
</gene>
<feature type="compositionally biased region" description="Polar residues" evidence="1">
    <location>
        <begin position="48"/>
        <end position="59"/>
    </location>
</feature>
<dbReference type="InterPro" id="IPR016024">
    <property type="entry name" value="ARM-type_fold"/>
</dbReference>
<dbReference type="AlphaFoldDB" id="A0A9P6JQN8"/>
<feature type="region of interest" description="Disordered" evidence="1">
    <location>
        <begin position="17"/>
        <end position="126"/>
    </location>
</feature>
<proteinExistence type="predicted"/>
<dbReference type="OrthoDB" id="3366922at2759"/>
<feature type="compositionally biased region" description="Basic and acidic residues" evidence="1">
    <location>
        <begin position="78"/>
        <end position="87"/>
    </location>
</feature>
<accession>A0A9P6JQN8</accession>
<keyword evidence="3" id="KW-1185">Reference proteome</keyword>
<dbReference type="Proteomes" id="UP000807306">
    <property type="component" value="Unassembled WGS sequence"/>
</dbReference>
<evidence type="ECO:0000313" key="3">
    <source>
        <dbReference type="Proteomes" id="UP000807306"/>
    </source>
</evidence>
<reference evidence="2" key="1">
    <citation type="submission" date="2020-11" db="EMBL/GenBank/DDBJ databases">
        <authorList>
            <consortium name="DOE Joint Genome Institute"/>
            <person name="Ahrendt S."/>
            <person name="Riley R."/>
            <person name="Andreopoulos W."/>
            <person name="Labutti K."/>
            <person name="Pangilinan J."/>
            <person name="Ruiz-Duenas F.J."/>
            <person name="Barrasa J.M."/>
            <person name="Sanchez-Garcia M."/>
            <person name="Camarero S."/>
            <person name="Miyauchi S."/>
            <person name="Serrano A."/>
            <person name="Linde D."/>
            <person name="Babiker R."/>
            <person name="Drula E."/>
            <person name="Ayuso-Fernandez I."/>
            <person name="Pacheco R."/>
            <person name="Padilla G."/>
            <person name="Ferreira P."/>
            <person name="Barriuso J."/>
            <person name="Kellner H."/>
            <person name="Castanera R."/>
            <person name="Alfaro M."/>
            <person name="Ramirez L."/>
            <person name="Pisabarro A.G."/>
            <person name="Kuo A."/>
            <person name="Tritt A."/>
            <person name="Lipzen A."/>
            <person name="He G."/>
            <person name="Yan M."/>
            <person name="Ng V."/>
            <person name="Cullen D."/>
            <person name="Martin F."/>
            <person name="Rosso M.-N."/>
            <person name="Henrissat B."/>
            <person name="Hibbett D."/>
            <person name="Martinez A.T."/>
            <person name="Grigoriev I.V."/>
        </authorList>
    </citation>
    <scope>NUCLEOTIDE SEQUENCE</scope>
    <source>
        <strain evidence="2">CBS 506.95</strain>
    </source>
</reference>
<comment type="caution">
    <text evidence="2">The sequence shown here is derived from an EMBL/GenBank/DDBJ whole genome shotgun (WGS) entry which is preliminary data.</text>
</comment>
<organism evidence="2 3">
    <name type="scientific">Crepidotus variabilis</name>
    <dbReference type="NCBI Taxonomy" id="179855"/>
    <lineage>
        <taxon>Eukaryota</taxon>
        <taxon>Fungi</taxon>
        <taxon>Dikarya</taxon>
        <taxon>Basidiomycota</taxon>
        <taxon>Agaricomycotina</taxon>
        <taxon>Agaricomycetes</taxon>
        <taxon>Agaricomycetidae</taxon>
        <taxon>Agaricales</taxon>
        <taxon>Agaricineae</taxon>
        <taxon>Crepidotaceae</taxon>
        <taxon>Crepidotus</taxon>
    </lineage>
</organism>
<evidence type="ECO:0000256" key="1">
    <source>
        <dbReference type="SAM" id="MobiDB-lite"/>
    </source>
</evidence>
<feature type="compositionally biased region" description="Polar residues" evidence="1">
    <location>
        <begin position="100"/>
        <end position="113"/>
    </location>
</feature>
<evidence type="ECO:0000313" key="2">
    <source>
        <dbReference type="EMBL" id="KAF9529411.1"/>
    </source>
</evidence>
<dbReference type="EMBL" id="MU157846">
    <property type="protein sequence ID" value="KAF9529411.1"/>
    <property type="molecule type" value="Genomic_DNA"/>
</dbReference>
<sequence length="609" mass="68504">MERLRTQFLFKQQELEASVRKPPMSVRTKRVGRELPSTPVAVPPAMRNWQQASQSTSQRALEETPLRPSRPPVPKTSPMKDTRESPARTKKNPPLGFQNAFDTSTPMRSPSNRNKGKARANPPIFGEEPKIPPPAFSQQIPAPPSQILFRESQSSSLPSSSNDFGPNDMATFDQEMGTITQETEADTMLIDEFDSINWKSELCRIFLTHIHPMGEEISFQQLLSYSPSIPERGTYSTSCSKILAVLAVSSRADDYLDSIRTVCGSLLTMVDLLYRSLQPESLAILLDLMSRLVACLPSFSSYLLSTESAKPEHNNMCLGDLLQIITLEQMTSDKPESLNTELANEAITLLETICAYVPSESVPHLQRFLNNRDIVLVLLHTKHPEWFLERSTRLLVLLATHHELWESLLGLSQPDDLKRVVVDRVCSHIVDLNKSATTTFKINILTFIAQIAISNPSAYTALIDSPTLIPSLLLFTSHLATPLWEDDDQLKCSGERLTSVIRVLNQILFLLYHLIFSKNPAVSLADKIQHAPSRAFNCLIHIFTVTFGRLGYCDPPGWMDPNSRHELESMAEIARDILELVFDGPEGDTIWSTFQFDQDEEVEPDEEEF</sequence>
<protein>
    <submittedName>
        <fullName evidence="2">Uncharacterized protein</fullName>
    </submittedName>
</protein>
<dbReference type="SUPFAM" id="SSF48371">
    <property type="entry name" value="ARM repeat"/>
    <property type="match status" value="1"/>
</dbReference>